<feature type="domain" description="DUF6894" evidence="1">
    <location>
        <begin position="4"/>
        <end position="72"/>
    </location>
</feature>
<dbReference type="RefSeq" id="WP_247243072.1">
    <property type="nucleotide sequence ID" value="NZ_JALJRA010000004.1"/>
</dbReference>
<protein>
    <recommendedName>
        <fullName evidence="1">DUF6894 domain-containing protein</fullName>
    </recommendedName>
</protein>
<dbReference type="EMBL" id="JBEPLJ010000004">
    <property type="protein sequence ID" value="MET3585249.1"/>
    <property type="molecule type" value="Genomic_DNA"/>
</dbReference>
<keyword evidence="3" id="KW-1185">Reference proteome</keyword>
<evidence type="ECO:0000313" key="2">
    <source>
        <dbReference type="EMBL" id="MET3585249.1"/>
    </source>
</evidence>
<proteinExistence type="predicted"/>
<name>A0ABV2H486_9HYPH</name>
<evidence type="ECO:0000259" key="1">
    <source>
        <dbReference type="Pfam" id="PF21834"/>
    </source>
</evidence>
<organism evidence="2 3">
    <name type="scientific">Pseudorhizobium tarimense</name>
    <dbReference type="NCBI Taxonomy" id="1079109"/>
    <lineage>
        <taxon>Bacteria</taxon>
        <taxon>Pseudomonadati</taxon>
        <taxon>Pseudomonadota</taxon>
        <taxon>Alphaproteobacteria</taxon>
        <taxon>Hyphomicrobiales</taxon>
        <taxon>Rhizobiaceae</taxon>
        <taxon>Rhizobium/Agrobacterium group</taxon>
        <taxon>Pseudorhizobium</taxon>
    </lineage>
</organism>
<sequence length="94" mass="10490">MTTRYFFNLLLLDDYVVDHEGVEAPNLEEAKRGACEILQEFAFDAQLEAETGLTVSSIEICDGGGRVLARVDTAEALAGLMFYRVPSFESKTWH</sequence>
<comment type="caution">
    <text evidence="2">The sequence shown here is derived from an EMBL/GenBank/DDBJ whole genome shotgun (WGS) entry which is preliminary data.</text>
</comment>
<reference evidence="2 3" key="1">
    <citation type="submission" date="2024-06" db="EMBL/GenBank/DDBJ databases">
        <title>Genomic Encyclopedia of Type Strains, Phase IV (KMG-IV): sequencing the most valuable type-strain genomes for metagenomic binning, comparative biology and taxonomic classification.</title>
        <authorList>
            <person name="Goeker M."/>
        </authorList>
    </citation>
    <scope>NUCLEOTIDE SEQUENCE [LARGE SCALE GENOMIC DNA]</scope>
    <source>
        <strain evidence="2 3">DSM 105042</strain>
    </source>
</reference>
<evidence type="ECO:0000313" key="3">
    <source>
        <dbReference type="Proteomes" id="UP001549031"/>
    </source>
</evidence>
<dbReference type="Proteomes" id="UP001549031">
    <property type="component" value="Unassembled WGS sequence"/>
</dbReference>
<dbReference type="InterPro" id="IPR054189">
    <property type="entry name" value="DUF6894"/>
</dbReference>
<gene>
    <name evidence="2" type="ORF">ABID21_001351</name>
</gene>
<accession>A0ABV2H486</accession>
<dbReference type="Pfam" id="PF21834">
    <property type="entry name" value="DUF6894"/>
    <property type="match status" value="1"/>
</dbReference>